<evidence type="ECO:0000256" key="2">
    <source>
        <dbReference type="SAM" id="Phobius"/>
    </source>
</evidence>
<dbReference type="EMBL" id="QHHQ01000001">
    <property type="protein sequence ID" value="RAI03266.1"/>
    <property type="molecule type" value="Genomic_DNA"/>
</dbReference>
<proteinExistence type="predicted"/>
<sequence>MTQTPHPCATGLPVRDRRSRGPRPGCCGRARPARPAIGRVLLAVLSVWLGWVAAATAHEVRPAYLQIDQTAPRSYNVLWKVPRTGDTFPDIEPQFDPAFTRTTIGGDTVLDGFAVRRFRLTGTADLAGTRIAIGNLARTAIDVLANVTLLDGARHTLLLQPAAPSASVPQAPTGWSVLSSYVRLGVEHILLGFDHLLFVLALILLTKGVGRLVKTITAFTVAHSITLSLAVLGIVRVPGPPVEAAIALSIMFLALEVLRTLDGEATLTARKPWLVAFTFGLLHGLGFAGALSRIGLPPSDIPLALAAFNIGVELGQLLFVAAALLAIRALGLYRAWPLAARRVPPYAIGAVSAFWVIERIWGFAA</sequence>
<evidence type="ECO:0000313" key="4">
    <source>
        <dbReference type="Proteomes" id="UP000249590"/>
    </source>
</evidence>
<dbReference type="Proteomes" id="UP000249590">
    <property type="component" value="Unassembled WGS sequence"/>
</dbReference>
<dbReference type="InterPro" id="IPR032809">
    <property type="entry name" value="Put_HupE_UreJ"/>
</dbReference>
<dbReference type="AlphaFoldDB" id="A0A8B2NZF4"/>
<feature type="transmembrane region" description="Helical" evidence="2">
    <location>
        <begin position="244"/>
        <end position="261"/>
    </location>
</feature>
<feature type="transmembrane region" description="Helical" evidence="2">
    <location>
        <begin position="314"/>
        <end position="333"/>
    </location>
</feature>
<feature type="transmembrane region" description="Helical" evidence="2">
    <location>
        <begin position="36"/>
        <end position="54"/>
    </location>
</feature>
<keyword evidence="4" id="KW-1185">Reference proteome</keyword>
<dbReference type="OrthoDB" id="9808870at2"/>
<dbReference type="Pfam" id="PF13795">
    <property type="entry name" value="HupE_UreJ_2"/>
    <property type="match status" value="1"/>
</dbReference>
<name>A0A8B2NZF4_9HYPH</name>
<feature type="transmembrane region" description="Helical" evidence="2">
    <location>
        <begin position="218"/>
        <end position="238"/>
    </location>
</feature>
<organism evidence="3 4">
    <name type="scientific">Acuticoccus sediminis</name>
    <dbReference type="NCBI Taxonomy" id="2184697"/>
    <lineage>
        <taxon>Bacteria</taxon>
        <taxon>Pseudomonadati</taxon>
        <taxon>Pseudomonadota</taxon>
        <taxon>Alphaproteobacteria</taxon>
        <taxon>Hyphomicrobiales</taxon>
        <taxon>Amorphaceae</taxon>
        <taxon>Acuticoccus</taxon>
    </lineage>
</organism>
<evidence type="ECO:0000313" key="3">
    <source>
        <dbReference type="EMBL" id="RAI03266.1"/>
    </source>
</evidence>
<keyword evidence="2" id="KW-0472">Membrane</keyword>
<feature type="transmembrane region" description="Helical" evidence="2">
    <location>
        <begin position="188"/>
        <end position="206"/>
    </location>
</feature>
<keyword evidence="2" id="KW-0812">Transmembrane</keyword>
<comment type="caution">
    <text evidence="3">The sequence shown here is derived from an EMBL/GenBank/DDBJ whole genome shotgun (WGS) entry which is preliminary data.</text>
</comment>
<feature type="region of interest" description="Disordered" evidence="1">
    <location>
        <begin position="1"/>
        <end position="29"/>
    </location>
</feature>
<feature type="transmembrane region" description="Helical" evidence="2">
    <location>
        <begin position="273"/>
        <end position="294"/>
    </location>
</feature>
<accession>A0A8B2NZF4</accession>
<evidence type="ECO:0008006" key="5">
    <source>
        <dbReference type="Google" id="ProtNLM"/>
    </source>
</evidence>
<gene>
    <name evidence="3" type="ORF">DLJ53_01725</name>
</gene>
<keyword evidence="2" id="KW-1133">Transmembrane helix</keyword>
<evidence type="ECO:0000256" key="1">
    <source>
        <dbReference type="SAM" id="MobiDB-lite"/>
    </source>
</evidence>
<reference evidence="3 4" key="1">
    <citation type="submission" date="2018-05" db="EMBL/GenBank/DDBJ databases">
        <title>Acuticoccus sediminis sp. nov., isolated from deep-sea sediment of Indian Ocean.</title>
        <authorList>
            <person name="Liu X."/>
            <person name="Lai Q."/>
            <person name="Du Y."/>
            <person name="Sun F."/>
            <person name="Zhang X."/>
            <person name="Wang S."/>
            <person name="Shao Z."/>
        </authorList>
    </citation>
    <scope>NUCLEOTIDE SEQUENCE [LARGE SCALE GENOMIC DNA]</scope>
    <source>
        <strain evidence="3 4">PTG4-2</strain>
    </source>
</reference>
<protein>
    <recommendedName>
        <fullName evidence="5">HupE/UreJ family protein</fullName>
    </recommendedName>
</protein>